<feature type="compositionally biased region" description="Basic and acidic residues" evidence="1">
    <location>
        <begin position="35"/>
        <end position="46"/>
    </location>
</feature>
<dbReference type="RefSeq" id="WP_284153127.1">
    <property type="nucleotide sequence ID" value="NZ_AP025516.1"/>
</dbReference>
<accession>A0ABM7W536</accession>
<organism evidence="2 3">
    <name type="scientific">Desulfofustis limnaeus</name>
    <dbReference type="NCBI Taxonomy" id="2740163"/>
    <lineage>
        <taxon>Bacteria</taxon>
        <taxon>Pseudomonadati</taxon>
        <taxon>Thermodesulfobacteriota</taxon>
        <taxon>Desulfobulbia</taxon>
        <taxon>Desulfobulbales</taxon>
        <taxon>Desulfocapsaceae</taxon>
        <taxon>Desulfofustis</taxon>
    </lineage>
</organism>
<dbReference type="EMBL" id="AP025516">
    <property type="protein sequence ID" value="BDD86024.1"/>
    <property type="molecule type" value="Genomic_DNA"/>
</dbReference>
<dbReference type="Proteomes" id="UP000830055">
    <property type="component" value="Chromosome"/>
</dbReference>
<sequence>MTSFPDCQRIDADTTTPMSGLLFYDAFRTQEEYIHAGHDTGRRDPKNPFASPKITKDN</sequence>
<proteinExistence type="predicted"/>
<feature type="region of interest" description="Disordered" evidence="1">
    <location>
        <begin position="35"/>
        <end position="58"/>
    </location>
</feature>
<evidence type="ECO:0000256" key="1">
    <source>
        <dbReference type="SAM" id="MobiDB-lite"/>
    </source>
</evidence>
<gene>
    <name evidence="2" type="ORF">DPPLL_03890</name>
</gene>
<protein>
    <submittedName>
        <fullName evidence="2">Uncharacterized protein</fullName>
    </submittedName>
</protein>
<keyword evidence="3" id="KW-1185">Reference proteome</keyword>
<name>A0ABM7W536_9BACT</name>
<evidence type="ECO:0000313" key="2">
    <source>
        <dbReference type="EMBL" id="BDD86024.1"/>
    </source>
</evidence>
<evidence type="ECO:0000313" key="3">
    <source>
        <dbReference type="Proteomes" id="UP000830055"/>
    </source>
</evidence>
<reference evidence="2 3" key="1">
    <citation type="submission" date="2022-01" db="EMBL/GenBank/DDBJ databases">
        <title>Desulfofustis limnae sp. nov., a novel mesophilic sulfate-reducing bacterium isolated from marsh soil.</title>
        <authorList>
            <person name="Watanabe M."/>
            <person name="Takahashi A."/>
            <person name="Kojima H."/>
            <person name="Fukui M."/>
        </authorList>
    </citation>
    <scope>NUCLEOTIDE SEQUENCE [LARGE SCALE GENOMIC DNA]</scope>
    <source>
        <strain evidence="2 3">PPLL</strain>
    </source>
</reference>